<accession>A0A0V0XR09</accession>
<dbReference type="SUPFAM" id="SSF48652">
    <property type="entry name" value="Tetraspanin"/>
    <property type="match status" value="1"/>
</dbReference>
<evidence type="ECO:0000256" key="3">
    <source>
        <dbReference type="ARBA" id="ARBA00022692"/>
    </source>
</evidence>
<dbReference type="PIRSF" id="PIRSF002419">
    <property type="entry name" value="Tetraspanin"/>
    <property type="match status" value="1"/>
</dbReference>
<keyword evidence="3 6" id="KW-0812">Transmembrane</keyword>
<name>A0A0V0XR09_TRIPS</name>
<comment type="similarity">
    <text evidence="2 6">Belongs to the tetraspanin (TM4SF) family.</text>
</comment>
<keyword evidence="5 6" id="KW-0472">Membrane</keyword>
<proteinExistence type="inferred from homology"/>
<feature type="transmembrane region" description="Helical" evidence="6">
    <location>
        <begin position="21"/>
        <end position="45"/>
    </location>
</feature>
<evidence type="ECO:0000256" key="2">
    <source>
        <dbReference type="ARBA" id="ARBA00006840"/>
    </source>
</evidence>
<dbReference type="PRINTS" id="PR00259">
    <property type="entry name" value="TMFOUR"/>
</dbReference>
<keyword evidence="4 6" id="KW-1133">Transmembrane helix</keyword>
<evidence type="ECO:0000256" key="6">
    <source>
        <dbReference type="RuleBase" id="RU361218"/>
    </source>
</evidence>
<dbReference type="InterPro" id="IPR000301">
    <property type="entry name" value="Tetraspanin_animals"/>
</dbReference>
<evidence type="ECO:0000256" key="4">
    <source>
        <dbReference type="ARBA" id="ARBA00022989"/>
    </source>
</evidence>
<feature type="transmembrane region" description="Helical" evidence="6">
    <location>
        <begin position="65"/>
        <end position="84"/>
    </location>
</feature>
<sequence>MKLDQIFNCTAYGKLGQFTRYSLYCTNLLSMLLNLAAVGCGFWVLLCKKQFAALFEPKLFVDVGFLLLFIGAISMCVNVIGFYVTSRELRCFMYAFSVTCLVLFLMLLMAGVMAFIFQKQLAVNALDLQMLTSLKTFYGQPADDAVTDAWDRMQEQFQCCGIDETQKSNFIIWRTSKWHMDQPEKLKKLVPASCCVKLNGQYVDINACQMFDPDSKVNTTAIYTEGCYRRFEKHLLQISSIEGTLGILASLFLIKPSFFCALLARLTQNQSVNVSYTNYCIIQNVQYKIDKAVVE</sequence>
<comment type="caution">
    <text evidence="7">The sequence shown here is derived from an EMBL/GenBank/DDBJ whole genome shotgun (WGS) entry which is preliminary data.</text>
</comment>
<dbReference type="PANTHER" id="PTHR19282">
    <property type="entry name" value="TETRASPANIN"/>
    <property type="match status" value="1"/>
</dbReference>
<dbReference type="PANTHER" id="PTHR19282:SF452">
    <property type="entry name" value="LD03691P"/>
    <property type="match status" value="1"/>
</dbReference>
<evidence type="ECO:0000313" key="8">
    <source>
        <dbReference type="Proteomes" id="UP000054815"/>
    </source>
</evidence>
<dbReference type="Proteomes" id="UP000054815">
    <property type="component" value="Unassembled WGS sequence"/>
</dbReference>
<evidence type="ECO:0000256" key="1">
    <source>
        <dbReference type="ARBA" id="ARBA00004141"/>
    </source>
</evidence>
<comment type="caution">
    <text evidence="6">Lacks conserved residue(s) required for the propagation of feature annotation.</text>
</comment>
<dbReference type="InterPro" id="IPR008952">
    <property type="entry name" value="Tetraspanin_EC2_sf"/>
</dbReference>
<feature type="transmembrane region" description="Helical" evidence="6">
    <location>
        <begin position="91"/>
        <end position="117"/>
    </location>
</feature>
<dbReference type="Gene3D" id="1.10.1450.10">
    <property type="entry name" value="Tetraspanin"/>
    <property type="match status" value="1"/>
</dbReference>
<gene>
    <name evidence="7" type="primary">Tspan11</name>
    <name evidence="7" type="ORF">T4E_1768</name>
</gene>
<dbReference type="STRING" id="6337.A0A0V0XR09"/>
<comment type="subcellular location">
    <subcellularLocation>
        <location evidence="1 6">Membrane</location>
        <topology evidence="1 6">Multi-pass membrane protein</topology>
    </subcellularLocation>
</comment>
<reference evidence="7 8" key="1">
    <citation type="submission" date="2015-01" db="EMBL/GenBank/DDBJ databases">
        <title>Evolution of Trichinella species and genotypes.</title>
        <authorList>
            <person name="Korhonen P.K."/>
            <person name="Edoardo P."/>
            <person name="Giuseppe L.R."/>
            <person name="Gasser R.B."/>
        </authorList>
    </citation>
    <scope>NUCLEOTIDE SEQUENCE [LARGE SCALE GENOMIC DNA]</scope>
    <source>
        <strain evidence="7">ISS141</strain>
    </source>
</reference>
<organism evidence="7 8">
    <name type="scientific">Trichinella pseudospiralis</name>
    <name type="common">Parasitic roundworm</name>
    <dbReference type="NCBI Taxonomy" id="6337"/>
    <lineage>
        <taxon>Eukaryota</taxon>
        <taxon>Metazoa</taxon>
        <taxon>Ecdysozoa</taxon>
        <taxon>Nematoda</taxon>
        <taxon>Enoplea</taxon>
        <taxon>Dorylaimia</taxon>
        <taxon>Trichinellida</taxon>
        <taxon>Trichinellidae</taxon>
        <taxon>Trichinella</taxon>
    </lineage>
</organism>
<dbReference type="Pfam" id="PF00335">
    <property type="entry name" value="Tetraspanin"/>
    <property type="match status" value="1"/>
</dbReference>
<evidence type="ECO:0000313" key="7">
    <source>
        <dbReference type="EMBL" id="KRX90385.1"/>
    </source>
</evidence>
<protein>
    <recommendedName>
        <fullName evidence="6">Tetraspanin</fullName>
    </recommendedName>
</protein>
<dbReference type="AlphaFoldDB" id="A0A0V0XR09"/>
<evidence type="ECO:0000256" key="5">
    <source>
        <dbReference type="ARBA" id="ARBA00023136"/>
    </source>
</evidence>
<dbReference type="EMBL" id="JYDU01000167">
    <property type="protein sequence ID" value="KRX90385.1"/>
    <property type="molecule type" value="Genomic_DNA"/>
</dbReference>
<dbReference type="InterPro" id="IPR018499">
    <property type="entry name" value="Tetraspanin/Peripherin"/>
</dbReference>
<dbReference type="GO" id="GO:0016020">
    <property type="term" value="C:membrane"/>
    <property type="evidence" value="ECO:0007669"/>
    <property type="project" value="UniProtKB-SubCell"/>
</dbReference>